<evidence type="ECO:0000259" key="2">
    <source>
        <dbReference type="Pfam" id="PF00296"/>
    </source>
</evidence>
<dbReference type="RefSeq" id="WP_344084878.1">
    <property type="nucleotide sequence ID" value="NZ_BAAALS010000023.1"/>
</dbReference>
<dbReference type="InterPro" id="IPR036661">
    <property type="entry name" value="Luciferase-like_sf"/>
</dbReference>
<reference evidence="3 4" key="1">
    <citation type="journal article" date="2019" name="Int. J. Syst. Evol. Microbiol.">
        <title>The Global Catalogue of Microorganisms (GCM) 10K type strain sequencing project: providing services to taxonomists for standard genome sequencing and annotation.</title>
        <authorList>
            <consortium name="The Broad Institute Genomics Platform"/>
            <consortium name="The Broad Institute Genome Sequencing Center for Infectious Disease"/>
            <person name="Wu L."/>
            <person name="Ma J."/>
        </authorList>
    </citation>
    <scope>NUCLEOTIDE SEQUENCE [LARGE SCALE GENOMIC DNA]</scope>
    <source>
        <strain evidence="3 4">JCM 13249</strain>
    </source>
</reference>
<dbReference type="InterPro" id="IPR011251">
    <property type="entry name" value="Luciferase-like_dom"/>
</dbReference>
<dbReference type="Proteomes" id="UP001500655">
    <property type="component" value="Unassembled WGS sequence"/>
</dbReference>
<organism evidence="3 4">
    <name type="scientific">Luedemannella helvata</name>
    <dbReference type="NCBI Taxonomy" id="349315"/>
    <lineage>
        <taxon>Bacteria</taxon>
        <taxon>Bacillati</taxon>
        <taxon>Actinomycetota</taxon>
        <taxon>Actinomycetes</taxon>
        <taxon>Micromonosporales</taxon>
        <taxon>Micromonosporaceae</taxon>
        <taxon>Luedemannella</taxon>
    </lineage>
</organism>
<keyword evidence="1" id="KW-0560">Oxidoreductase</keyword>
<dbReference type="PANTHER" id="PTHR43244">
    <property type="match status" value="1"/>
</dbReference>
<evidence type="ECO:0000313" key="4">
    <source>
        <dbReference type="Proteomes" id="UP001500655"/>
    </source>
</evidence>
<feature type="domain" description="Luciferase-like" evidence="2">
    <location>
        <begin position="9"/>
        <end position="318"/>
    </location>
</feature>
<dbReference type="InterPro" id="IPR019951">
    <property type="entry name" value="F420_OxRdatse_Rv3520c_pred"/>
</dbReference>
<dbReference type="SUPFAM" id="SSF51679">
    <property type="entry name" value="Bacterial luciferase-like"/>
    <property type="match status" value="1"/>
</dbReference>
<name>A0ABN2KVB1_9ACTN</name>
<gene>
    <name evidence="3" type="ORF">GCM10009681_42810</name>
</gene>
<evidence type="ECO:0000313" key="3">
    <source>
        <dbReference type="EMBL" id="GAA1767162.1"/>
    </source>
</evidence>
<dbReference type="EMBL" id="BAAALS010000023">
    <property type="protein sequence ID" value="GAA1767162.1"/>
    <property type="molecule type" value="Genomic_DNA"/>
</dbReference>
<protein>
    <submittedName>
        <fullName evidence="3">LLM class F420-dependent oxidoreductase</fullName>
    </submittedName>
</protein>
<dbReference type="Pfam" id="PF00296">
    <property type="entry name" value="Bac_luciferase"/>
    <property type="match status" value="1"/>
</dbReference>
<dbReference type="CDD" id="cd01097">
    <property type="entry name" value="Tetrahydromethanopterin_reductase"/>
    <property type="match status" value="1"/>
</dbReference>
<proteinExistence type="predicted"/>
<comment type="caution">
    <text evidence="3">The sequence shown here is derived from an EMBL/GenBank/DDBJ whole genome shotgun (WGS) entry which is preliminary data.</text>
</comment>
<accession>A0ABN2KVB1</accession>
<dbReference type="InterPro" id="IPR050564">
    <property type="entry name" value="F420-G6PD/mer"/>
</dbReference>
<keyword evidence="4" id="KW-1185">Reference proteome</keyword>
<sequence>MRLALNLGHHAGAGNPAEHRALAQAAERLGYVSVWVAEAYGSDAATVLAWLAAHTDRIGLGSAIMQIPARTPAMTAMTAATLDLLSGGRFHLGLGVSGPQVSEGWHGAAFGQPMARTRDYVGIVRQALRREKLAHPGPHYPLPRPGGEGKPLRMSLHPPRADVPVYLAAVGPRSLELAGELADGWLAAFCSPEHTRDSLLHVAAGRSTAGRDLAGFDVVPTVPVVIGDDVEACARAVRGYAALYLGGMGSRTTNFYHRHATRMGFGTAVDRVQDLYLAGRRTEAAAAVPVDLIDATSLLGPQARITRGLDAYARAGVTTLAACLFDRGTAARVDTLERLAVAAASLGADVP</sequence>
<dbReference type="NCBIfam" id="TIGR03559">
    <property type="entry name" value="F420_Rv3520c"/>
    <property type="match status" value="1"/>
</dbReference>
<dbReference type="PANTHER" id="PTHR43244:SF1">
    <property type="entry name" value="5,10-METHYLENETETRAHYDROMETHANOPTERIN REDUCTASE"/>
    <property type="match status" value="1"/>
</dbReference>
<dbReference type="Gene3D" id="3.20.20.30">
    <property type="entry name" value="Luciferase-like domain"/>
    <property type="match status" value="1"/>
</dbReference>
<evidence type="ECO:0000256" key="1">
    <source>
        <dbReference type="ARBA" id="ARBA00023002"/>
    </source>
</evidence>